<sequence>MVVRLVFLNRKIAQLVFALYRTFTVEAGGGGKERQYAISDLMQLYSYQSFKFQSCFGVYTSFLTQIMRFS</sequence>
<comment type="caution">
    <text evidence="1">The sequence shown here is derived from an EMBL/GenBank/DDBJ whole genome shotgun (WGS) entry which is preliminary data.</text>
</comment>
<reference evidence="1 2" key="1">
    <citation type="submission" date="2019-03" db="EMBL/GenBank/DDBJ databases">
        <title>An improved genome assembly of the fluke Schistosoma japonicum.</title>
        <authorList>
            <person name="Hu W."/>
            <person name="Luo F."/>
            <person name="Yin M."/>
            <person name="Mo X."/>
            <person name="Sun C."/>
            <person name="Wu Q."/>
            <person name="Zhu B."/>
            <person name="Xiang M."/>
            <person name="Wang J."/>
            <person name="Wang Y."/>
            <person name="Zhang T."/>
            <person name="Xu B."/>
            <person name="Zheng H."/>
            <person name="Feng Z."/>
        </authorList>
    </citation>
    <scope>NUCLEOTIDE SEQUENCE [LARGE SCALE GENOMIC DNA]</scope>
    <source>
        <strain evidence="1">HuSjv2</strain>
        <tissue evidence="1">Worms</tissue>
    </source>
</reference>
<proteinExistence type="predicted"/>
<organism evidence="1 2">
    <name type="scientific">Schistosoma japonicum</name>
    <name type="common">Blood fluke</name>
    <dbReference type="NCBI Taxonomy" id="6182"/>
    <lineage>
        <taxon>Eukaryota</taxon>
        <taxon>Metazoa</taxon>
        <taxon>Spiralia</taxon>
        <taxon>Lophotrochozoa</taxon>
        <taxon>Platyhelminthes</taxon>
        <taxon>Trematoda</taxon>
        <taxon>Digenea</taxon>
        <taxon>Strigeidida</taxon>
        <taxon>Schistosomatoidea</taxon>
        <taxon>Schistosomatidae</taxon>
        <taxon>Schistosoma</taxon>
    </lineage>
</organism>
<name>A0A4Z2DA95_SCHJA</name>
<evidence type="ECO:0000313" key="2">
    <source>
        <dbReference type="Proteomes" id="UP000311919"/>
    </source>
</evidence>
<evidence type="ECO:0000313" key="1">
    <source>
        <dbReference type="EMBL" id="TNN13442.1"/>
    </source>
</evidence>
<dbReference type="AlphaFoldDB" id="A0A4Z2DA95"/>
<accession>A0A4Z2DA95</accession>
<keyword evidence="2" id="KW-1185">Reference proteome</keyword>
<dbReference type="EMBL" id="SKCS01000190">
    <property type="protein sequence ID" value="TNN13442.1"/>
    <property type="molecule type" value="Genomic_DNA"/>
</dbReference>
<protein>
    <submittedName>
        <fullName evidence="1">Uncharacterized protein</fullName>
    </submittedName>
</protein>
<dbReference type="Proteomes" id="UP000311919">
    <property type="component" value="Unassembled WGS sequence"/>
</dbReference>
<gene>
    <name evidence="1" type="ORF">EWB00_002959</name>
</gene>